<dbReference type="GO" id="GO:0032259">
    <property type="term" value="P:methylation"/>
    <property type="evidence" value="ECO:0007669"/>
    <property type="project" value="UniProtKB-KW"/>
</dbReference>
<dbReference type="Pfam" id="PF02086">
    <property type="entry name" value="MethyltransfD12"/>
    <property type="match status" value="1"/>
</dbReference>
<dbReference type="EMBL" id="CAADFX010000058">
    <property type="protein sequence ID" value="VFK57042.1"/>
    <property type="molecule type" value="Genomic_DNA"/>
</dbReference>
<name>A0A450ZTE3_9GAMM</name>
<dbReference type="GO" id="GO:1904047">
    <property type="term" value="F:S-adenosyl-L-methionine binding"/>
    <property type="evidence" value="ECO:0007669"/>
    <property type="project" value="TreeGrafter"/>
</dbReference>
<dbReference type="GO" id="GO:0043565">
    <property type="term" value="F:sequence-specific DNA binding"/>
    <property type="evidence" value="ECO:0007669"/>
    <property type="project" value="TreeGrafter"/>
</dbReference>
<evidence type="ECO:0000256" key="2">
    <source>
        <dbReference type="ARBA" id="ARBA00022679"/>
    </source>
</evidence>
<organism evidence="4">
    <name type="scientific">Candidatus Kentrum sp. TUN</name>
    <dbReference type="NCBI Taxonomy" id="2126343"/>
    <lineage>
        <taxon>Bacteria</taxon>
        <taxon>Pseudomonadati</taxon>
        <taxon>Pseudomonadota</taxon>
        <taxon>Gammaproteobacteria</taxon>
        <taxon>Candidatus Kentrum</taxon>
    </lineage>
</organism>
<dbReference type="InterPro" id="IPR029063">
    <property type="entry name" value="SAM-dependent_MTases_sf"/>
</dbReference>
<dbReference type="AlphaFoldDB" id="A0A450ZTE3"/>
<dbReference type="GO" id="GO:0006298">
    <property type="term" value="P:mismatch repair"/>
    <property type="evidence" value="ECO:0007669"/>
    <property type="project" value="TreeGrafter"/>
</dbReference>
<keyword evidence="1 4" id="KW-0489">Methyltransferase</keyword>
<proteinExistence type="predicted"/>
<dbReference type="GO" id="GO:0009007">
    <property type="term" value="F:site-specific DNA-methyltransferase (adenine-specific) activity"/>
    <property type="evidence" value="ECO:0007669"/>
    <property type="project" value="UniProtKB-EC"/>
</dbReference>
<keyword evidence="2" id="KW-0808">Transferase</keyword>
<keyword evidence="3" id="KW-0949">S-adenosyl-L-methionine</keyword>
<dbReference type="Gene3D" id="3.40.50.150">
    <property type="entry name" value="Vaccinia Virus protein VP39"/>
    <property type="match status" value="2"/>
</dbReference>
<dbReference type="PANTHER" id="PTHR30481:SF2">
    <property type="entry name" value="SITE-SPECIFIC DNA-METHYLTRANSFERASE (ADENINE-SPECIFIC)"/>
    <property type="match status" value="1"/>
</dbReference>
<sequence>MSDRRIVNVASVPQRSPFRYPGGKTWLVPQIRRWMRSLDSRAELFLEPFAGGGIVSLTVIFEGFAEHAIIVELDPDVSAVWKAITGKNHRNLSDRICRFEVTRENVQRELSKTSRQINDVAFRTILKNRMFHGGILAPGASLMKHGENGKGLRSRWYPKTLANRINAIGRIREKFTVVEGDGITQIRKYYRSRKAVFFIDPPYTADGKKAGKRLYRHNELDHNDLFDAVKTIQGDFLMTYDDVQGVRELARTRGFDTEAIIMKNTHHAKMTELLIGNNLGWTRLPEGGYIQQKFAFD</sequence>
<gene>
    <name evidence="4" type="ORF">BECKTUN1418D_GA0071000_10583</name>
</gene>
<evidence type="ECO:0000256" key="1">
    <source>
        <dbReference type="ARBA" id="ARBA00022603"/>
    </source>
</evidence>
<accession>A0A450ZTE3</accession>
<dbReference type="GO" id="GO:0009307">
    <property type="term" value="P:DNA restriction-modification system"/>
    <property type="evidence" value="ECO:0007669"/>
    <property type="project" value="InterPro"/>
</dbReference>
<dbReference type="InterPro" id="IPR012327">
    <property type="entry name" value="MeTrfase_D12"/>
</dbReference>
<reference evidence="4" key="1">
    <citation type="submission" date="2019-02" db="EMBL/GenBank/DDBJ databases">
        <authorList>
            <person name="Gruber-Vodicka R. H."/>
            <person name="Seah K. B. B."/>
        </authorList>
    </citation>
    <scope>NUCLEOTIDE SEQUENCE</scope>
    <source>
        <strain evidence="4">BECK_BY1</strain>
    </source>
</reference>
<dbReference type="SUPFAM" id="SSF53335">
    <property type="entry name" value="S-adenosyl-L-methionine-dependent methyltransferases"/>
    <property type="match status" value="1"/>
</dbReference>
<protein>
    <submittedName>
        <fullName evidence="4">DNA adenine methylase</fullName>
    </submittedName>
</protein>
<evidence type="ECO:0000313" key="4">
    <source>
        <dbReference type="EMBL" id="VFK57042.1"/>
    </source>
</evidence>
<dbReference type="PANTHER" id="PTHR30481">
    <property type="entry name" value="DNA ADENINE METHYLASE"/>
    <property type="match status" value="1"/>
</dbReference>
<evidence type="ECO:0000256" key="3">
    <source>
        <dbReference type="ARBA" id="ARBA00022691"/>
    </source>
</evidence>
<dbReference type="PRINTS" id="PR00505">
    <property type="entry name" value="D12N6MTFRASE"/>
</dbReference>